<organism evidence="3 4">
    <name type="scientific">Strongyloides venezuelensis</name>
    <name type="common">Threadworm</name>
    <dbReference type="NCBI Taxonomy" id="75913"/>
    <lineage>
        <taxon>Eukaryota</taxon>
        <taxon>Metazoa</taxon>
        <taxon>Ecdysozoa</taxon>
        <taxon>Nematoda</taxon>
        <taxon>Chromadorea</taxon>
        <taxon>Rhabditida</taxon>
        <taxon>Tylenchina</taxon>
        <taxon>Panagrolaimomorpha</taxon>
        <taxon>Strongyloidoidea</taxon>
        <taxon>Strongyloididae</taxon>
        <taxon>Strongyloides</taxon>
    </lineage>
</organism>
<reference evidence="3" key="1">
    <citation type="submission" date="2014-07" db="EMBL/GenBank/DDBJ databases">
        <authorList>
            <person name="Martin A.A"/>
            <person name="De Silva N."/>
        </authorList>
    </citation>
    <scope>NUCLEOTIDE SEQUENCE</scope>
</reference>
<reference evidence="4" key="2">
    <citation type="submission" date="2015-08" db="UniProtKB">
        <authorList>
            <consortium name="WormBaseParasite"/>
        </authorList>
    </citation>
    <scope>IDENTIFICATION</scope>
</reference>
<keyword evidence="2" id="KW-0732">Signal</keyword>
<feature type="signal peptide" evidence="2">
    <location>
        <begin position="1"/>
        <end position="18"/>
    </location>
</feature>
<evidence type="ECO:0000313" key="3">
    <source>
        <dbReference type="Proteomes" id="UP000035680"/>
    </source>
</evidence>
<protein>
    <submittedName>
        <fullName evidence="4">Uncharacterized protein</fullName>
    </submittedName>
</protein>
<feature type="compositionally biased region" description="Basic and acidic residues" evidence="1">
    <location>
        <begin position="138"/>
        <end position="156"/>
    </location>
</feature>
<dbReference type="WBParaSite" id="SVE_0278300.1">
    <property type="protein sequence ID" value="SVE_0278300.1"/>
    <property type="gene ID" value="SVE_0278300"/>
</dbReference>
<sequence>MLLFGLLLVIFFLNVIRSELYESKPDELSKSASNVKEMLVSLDDLHNLNFKNNIIKRNVLGMNEEKHSTGKRIRVQSKRLRHLPPGLSRARKLLQPRGQRRHAIIGIIARIARIARRVGLGRRGRIPGRRDRLRGRSTSKDRRGKQDSKRRDKGRQIESAAGVQALGEEILEEDAAKEITDPEYKYDYPGGTI</sequence>
<feature type="region of interest" description="Disordered" evidence="1">
    <location>
        <begin position="123"/>
        <end position="166"/>
    </location>
</feature>
<evidence type="ECO:0000313" key="4">
    <source>
        <dbReference type="WBParaSite" id="SVE_0278300.1"/>
    </source>
</evidence>
<evidence type="ECO:0000256" key="1">
    <source>
        <dbReference type="SAM" id="MobiDB-lite"/>
    </source>
</evidence>
<dbReference type="Proteomes" id="UP000035680">
    <property type="component" value="Unassembled WGS sequence"/>
</dbReference>
<feature type="chain" id="PRO_5005329287" evidence="2">
    <location>
        <begin position="19"/>
        <end position="193"/>
    </location>
</feature>
<proteinExistence type="predicted"/>
<keyword evidence="3" id="KW-1185">Reference proteome</keyword>
<evidence type="ECO:0000256" key="2">
    <source>
        <dbReference type="SAM" id="SignalP"/>
    </source>
</evidence>
<dbReference type="AlphaFoldDB" id="A0A0K0F1V7"/>
<feature type="compositionally biased region" description="Basic residues" evidence="1">
    <location>
        <begin position="123"/>
        <end position="137"/>
    </location>
</feature>
<name>A0A0K0F1V7_STRVS</name>
<accession>A0A0K0F1V7</accession>